<dbReference type="Proteomes" id="UP000439994">
    <property type="component" value="Unassembled WGS sequence"/>
</dbReference>
<dbReference type="AlphaFoldDB" id="A0A6N8FCP5"/>
<accession>A0A6N8FCP5</accession>
<protein>
    <recommendedName>
        <fullName evidence="4">LysM domain-containing protein</fullName>
    </recommendedName>
</protein>
<dbReference type="OrthoDB" id="5298707at2"/>
<dbReference type="EMBL" id="WOCD01000003">
    <property type="protein sequence ID" value="MUH72121.1"/>
    <property type="molecule type" value="Genomic_DNA"/>
</dbReference>
<dbReference type="RefSeq" id="WP_155695323.1">
    <property type="nucleotide sequence ID" value="NZ_WOCD01000003.1"/>
</dbReference>
<name>A0A6N8FCP5_9GAMM</name>
<evidence type="ECO:0000313" key="3">
    <source>
        <dbReference type="Proteomes" id="UP000439994"/>
    </source>
</evidence>
<sequence>MRSSLKLFALFIIIMSFSTATSIYADNKLKGPKGVDYGEMGETYGPITSRDTMWKLGNKFRHRNNVSVYQVMVAILKKNPSSFDYNNLNGLKNGTILKIPSHKEVMSVEPLYAKERADADDELWKGILSGKANKQSIDVALAPIEAAKQVDVTNAKKKYLRKLKR</sequence>
<keyword evidence="1" id="KW-0732">Signal</keyword>
<evidence type="ECO:0008006" key="4">
    <source>
        <dbReference type="Google" id="ProtNLM"/>
    </source>
</evidence>
<feature type="signal peptide" evidence="1">
    <location>
        <begin position="1"/>
        <end position="25"/>
    </location>
</feature>
<gene>
    <name evidence="2" type="ORF">GNP35_06315</name>
</gene>
<dbReference type="InterPro" id="IPR020012">
    <property type="entry name" value="LysM_FimV"/>
</dbReference>
<comment type="caution">
    <text evidence="2">The sequence shown here is derived from an EMBL/GenBank/DDBJ whole genome shotgun (WGS) entry which is preliminary data.</text>
</comment>
<dbReference type="NCBIfam" id="TIGR03505">
    <property type="entry name" value="FimV_core"/>
    <property type="match status" value="1"/>
</dbReference>
<evidence type="ECO:0000256" key="1">
    <source>
        <dbReference type="SAM" id="SignalP"/>
    </source>
</evidence>
<proteinExistence type="predicted"/>
<feature type="chain" id="PRO_5026870740" description="LysM domain-containing protein" evidence="1">
    <location>
        <begin position="26"/>
        <end position="165"/>
    </location>
</feature>
<organism evidence="2 3">
    <name type="scientific">Psychrosphaera haliotis</name>
    <dbReference type="NCBI Taxonomy" id="555083"/>
    <lineage>
        <taxon>Bacteria</taxon>
        <taxon>Pseudomonadati</taxon>
        <taxon>Pseudomonadota</taxon>
        <taxon>Gammaproteobacteria</taxon>
        <taxon>Alteromonadales</taxon>
        <taxon>Pseudoalteromonadaceae</taxon>
        <taxon>Psychrosphaera</taxon>
    </lineage>
</organism>
<keyword evidence="3" id="KW-1185">Reference proteome</keyword>
<reference evidence="2 3" key="1">
    <citation type="submission" date="2019-11" db="EMBL/GenBank/DDBJ databases">
        <title>P. haliotis isolates from Z. marina roots.</title>
        <authorList>
            <person name="Cohen M."/>
            <person name="Jospin G."/>
            <person name="Eisen J.A."/>
            <person name="Coil D.A."/>
        </authorList>
    </citation>
    <scope>NUCLEOTIDE SEQUENCE [LARGE SCALE GENOMIC DNA]</scope>
    <source>
        <strain evidence="2 3">UCD-MCMsp1aY</strain>
    </source>
</reference>
<evidence type="ECO:0000313" key="2">
    <source>
        <dbReference type="EMBL" id="MUH72121.1"/>
    </source>
</evidence>